<dbReference type="Pfam" id="PF01973">
    <property type="entry name" value="MptE-like"/>
    <property type="match status" value="1"/>
</dbReference>
<sequence length="685" mass="75767">MISVSNLDEMIPIVCNTDDGVIFNHVRDAVKRNLPWLGITPPHDGVAVIVGGGPSMKALLPVIASQQSAGHKVFALNGVTPTLGEVGVVPDYFVLLDAREDNLRFVHADNRTHNLIASQCPSCIFDELEGFGVTLWHPRVEGIEDYVGSGQYALIGGGSTVGLNAMCIAYAMGYRTLHLYGFDSSYAPTGEGHAYAQSQNDNDERDTLHVAGQTFIAAPWMSRQAMEFQTIASRLADDDTVIHVHGSGLLPAVAKAMAAGYAHERPAQGPVAFVCVNVGTKYPMRYVSTVYDMVRQNTHGMPFDFYCITDRPDDLPEGVIYVPHDLALPGWWQKVRLFSKDMPWKIGTRIVYLDLDVAITANLTLLINTPGIISDWNWNTFNSSVMVWDHGEHAAIWERFSPEIISISGRIVPENCLPAGTPNGGDQEWITEVIQESGDVWPVFSPEVCVSYRDKATESIPPGAVVVVFHGDPKPHEVLNGWVPYTWRKFSKYISLEGVPEIAADERAIAIYDRLPEGELVGAEIGVFYGELSERLLRTKPGLKLHLVDSWGDYDDTLLESGDFHATMSSASQERACNHTRETMAQFKDRAVIHRAKSQEAAKMIDGLLDFVFIDADHSYEGCRADIEAWAPKVRPGGLLCGHDYDNVDYPQWGVKRAVDEYVTENGLKLDLGDNFTWFVNTKGH</sequence>
<reference evidence="2" key="1">
    <citation type="submission" date="2020-05" db="EMBL/GenBank/DDBJ databases">
        <authorList>
            <person name="Chiriac C."/>
            <person name="Salcher M."/>
            <person name="Ghai R."/>
            <person name="Kavagutti S V."/>
        </authorList>
    </citation>
    <scope>NUCLEOTIDE SEQUENCE</scope>
</reference>
<dbReference type="InterPro" id="IPR029063">
    <property type="entry name" value="SAM-dependent_MTases_sf"/>
</dbReference>
<keyword evidence="2" id="KW-0808">Transferase</keyword>
<dbReference type="Pfam" id="PF13578">
    <property type="entry name" value="Methyltransf_24"/>
    <property type="match status" value="1"/>
</dbReference>
<organism evidence="2">
    <name type="scientific">uncultured Caudovirales phage</name>
    <dbReference type="NCBI Taxonomy" id="2100421"/>
    <lineage>
        <taxon>Viruses</taxon>
        <taxon>Duplodnaviria</taxon>
        <taxon>Heunggongvirae</taxon>
        <taxon>Uroviricota</taxon>
        <taxon>Caudoviricetes</taxon>
        <taxon>Peduoviridae</taxon>
        <taxon>Maltschvirus</taxon>
        <taxon>Maltschvirus maltsch</taxon>
    </lineage>
</organism>
<accession>A0A6J7XC21</accession>
<dbReference type="Gene3D" id="3.40.50.150">
    <property type="entry name" value="Vaccinia Virus protein VP39"/>
    <property type="match status" value="1"/>
</dbReference>
<dbReference type="InterPro" id="IPR029044">
    <property type="entry name" value="Nucleotide-diphossugar_trans"/>
</dbReference>
<dbReference type="PANTHER" id="PTHR37909">
    <property type="entry name" value="S-ADENOSYL-L-METHIONINE-DEPENDENT METHYLTRANSFERASES SUPERFAMILY PROTEIN"/>
    <property type="match status" value="1"/>
</dbReference>
<evidence type="ECO:0000259" key="1">
    <source>
        <dbReference type="Pfam" id="PF01973"/>
    </source>
</evidence>
<keyword evidence="2" id="KW-0418">Kinase</keyword>
<feature type="domain" description="6-hydroxymethylpterin diphosphokinase MptE-like" evidence="1">
    <location>
        <begin position="47"/>
        <end position="187"/>
    </location>
</feature>
<dbReference type="GO" id="GO:0016301">
    <property type="term" value="F:kinase activity"/>
    <property type="evidence" value="ECO:0007669"/>
    <property type="project" value="UniProtKB-KW"/>
</dbReference>
<dbReference type="SUPFAM" id="SSF53448">
    <property type="entry name" value="Nucleotide-diphospho-sugar transferases"/>
    <property type="match status" value="1"/>
</dbReference>
<evidence type="ECO:0000313" key="2">
    <source>
        <dbReference type="EMBL" id="CAB5228617.1"/>
    </source>
</evidence>
<dbReference type="Gene3D" id="3.90.550.10">
    <property type="entry name" value="Spore Coat Polysaccharide Biosynthesis Protein SpsA, Chain A"/>
    <property type="match status" value="1"/>
</dbReference>
<dbReference type="InterPro" id="IPR002826">
    <property type="entry name" value="MptE-like"/>
</dbReference>
<protein>
    <submittedName>
        <fullName evidence="2">6-hydroxymethylpterin diphosphokinase MptE-like</fullName>
    </submittedName>
</protein>
<gene>
    <name evidence="2" type="ORF">UFOVP1545_8</name>
</gene>
<dbReference type="PANTHER" id="PTHR37909:SF1">
    <property type="entry name" value="S-ADENOSYL-L-METHIONINE-DEPENDENT METHYLTRANSFERASES SUPERFAMILY PROTEIN"/>
    <property type="match status" value="1"/>
</dbReference>
<dbReference type="SUPFAM" id="SSF53335">
    <property type="entry name" value="S-adenosyl-L-methionine-dependent methyltransferases"/>
    <property type="match status" value="1"/>
</dbReference>
<proteinExistence type="predicted"/>
<name>A0A6J7XC21_9CAUD</name>
<dbReference type="EMBL" id="LR798389">
    <property type="protein sequence ID" value="CAB5228617.1"/>
    <property type="molecule type" value="Genomic_DNA"/>
</dbReference>